<dbReference type="Pfam" id="PF00350">
    <property type="entry name" value="Dynamin_N"/>
    <property type="match status" value="1"/>
</dbReference>
<feature type="compositionally biased region" description="Acidic residues" evidence="1">
    <location>
        <begin position="912"/>
        <end position="925"/>
    </location>
</feature>
<dbReference type="GO" id="GO:0003924">
    <property type="term" value="F:GTPase activity"/>
    <property type="evidence" value="ECO:0007669"/>
    <property type="project" value="TreeGrafter"/>
</dbReference>
<dbReference type="SUPFAM" id="SSF52540">
    <property type="entry name" value="P-loop containing nucleoside triphosphate hydrolases"/>
    <property type="match status" value="1"/>
</dbReference>
<feature type="region of interest" description="Disordered" evidence="1">
    <location>
        <begin position="647"/>
        <end position="667"/>
    </location>
</feature>
<evidence type="ECO:0000313" key="3">
    <source>
        <dbReference type="EMBL" id="CAF3840765.1"/>
    </source>
</evidence>
<dbReference type="EMBL" id="CAJOBJ010000734">
    <property type="protein sequence ID" value="CAF3840765.1"/>
    <property type="molecule type" value="Genomic_DNA"/>
</dbReference>
<comment type="caution">
    <text evidence="5">The sequence shown here is derived from an EMBL/GenBank/DDBJ whole genome shotgun (WGS) entry which is preliminary data.</text>
</comment>
<dbReference type="GO" id="GO:0008017">
    <property type="term" value="F:microtubule binding"/>
    <property type="evidence" value="ECO:0007669"/>
    <property type="project" value="TreeGrafter"/>
</dbReference>
<feature type="domain" description="Dynamin N-terminal" evidence="2">
    <location>
        <begin position="72"/>
        <end position="220"/>
    </location>
</feature>
<dbReference type="EMBL" id="CAJOBI010000867">
    <property type="protein sequence ID" value="CAF3849682.1"/>
    <property type="molecule type" value="Genomic_DNA"/>
</dbReference>
<evidence type="ECO:0000259" key="2">
    <source>
        <dbReference type="Pfam" id="PF00350"/>
    </source>
</evidence>
<feature type="compositionally biased region" description="Basic and acidic residues" evidence="1">
    <location>
        <begin position="647"/>
        <end position="659"/>
    </location>
</feature>
<dbReference type="GO" id="GO:0016020">
    <property type="term" value="C:membrane"/>
    <property type="evidence" value="ECO:0007669"/>
    <property type="project" value="TreeGrafter"/>
</dbReference>
<feature type="region of interest" description="Disordered" evidence="1">
    <location>
        <begin position="1002"/>
        <end position="1023"/>
    </location>
</feature>
<dbReference type="GO" id="GO:0005874">
    <property type="term" value="C:microtubule"/>
    <property type="evidence" value="ECO:0007669"/>
    <property type="project" value="TreeGrafter"/>
</dbReference>
<dbReference type="Gene3D" id="3.40.50.300">
    <property type="entry name" value="P-loop containing nucleotide triphosphate hydrolases"/>
    <property type="match status" value="1"/>
</dbReference>
<feature type="compositionally biased region" description="Basic and acidic residues" evidence="1">
    <location>
        <begin position="896"/>
        <end position="911"/>
    </location>
</feature>
<sequence>MEDIEEIQAIDNDTIQSLSSIDGQNTSEDSSEKCRIGHDPIVDSAMFKAYETLRKIALDFHLEQELAVPRTVIVGDTSSGKSMLVQMFLRFPCAFSQANVGTRCPVQYKLRYDPNLQDGEIHFIQPRHWRAEDLSKNLQLEMERIEKTYKNEGGFRLEPFIIEIASKHYTDFEILDVPGLVSGDLDANKRAAVEAITEHYVRDPSFMIVQLKEAQQLADNTYGTRRIGELCTSEPAQHGSKFPARKDYAQHTITIQTKFDAFMREHDNGTAANDDIRTRIAFFPNAFFTNMVVSPFKLSDHSYQENVEYIARLPELEKTEVDEWINHINSKTNTSDSKYQSFNKNYRPLIGIDVVRKQIQELWLRAFRAALPRLHETINRLISKYSNEFDTALFKLEQQDPRTVRNNYQKYIESFRTTISDYAAYRAEVNAWFPLDEYGRTYEQIENEYNTWTRKQSLTWRAYLSSEQLKQNANGKVLSTLDLPYIGARHFERLRQVFSYMILSHEPLTRERDWFESSQSLLYGAVSDYENTEKAVRESLFTLIRETFLIGICWLTQMYTFLTDHFANHVKSVLLNNQFSHLEEHVKFLSLVDLEYHTVTRKFIRNAVTAIKQARYAKMIYAVHNVCGTLQNLVGSFSHMHTITESKNHVDDNNNDNHGDNNNGRNGLGNKVLQVAQDAIPKIMSGANPIVAIGSSAIATITDRKNPLDLIYATGKFLTSDRNPQTVNYLPQTRDMVGELYTAVRGQLLHDITTNFFANLVVEIQQYKSISIENSLQNRLNRLTDKDIAHMANIEIDSSRQKVIDNHENITRLEQARDAVEDVIALLNSMNKENYAIDTNGDSDNVKKRIRETHQKTRSKRLHDITKKLGKSQRHKKTRRQPNIISSNNGHFSSDVIHDDRRISTDTHEDGNNSDDETSGNEDEVELMTYNDKTSSETYLLDIFRKHDQEDLELGFLTGDSINADVKFVQQRKQQQTLNLPMNENRLEQLISFRMNTNPTLRQSEDTLHDTTSDNDDDQNSVIDVSNYQTGLFSVH</sequence>
<accession>A0A8S2L7V7</accession>
<dbReference type="AlphaFoldDB" id="A0A8S2L7V7"/>
<proteinExistence type="predicted"/>
<feature type="compositionally biased region" description="Basic residues" evidence="1">
    <location>
        <begin position="868"/>
        <end position="880"/>
    </location>
</feature>
<dbReference type="InterPro" id="IPR045063">
    <property type="entry name" value="Dynamin_N"/>
</dbReference>
<gene>
    <name evidence="5" type="ORF">BYL167_LOCUS7164</name>
    <name evidence="3" type="ORF">GIL414_LOCUS3371</name>
    <name evidence="4" type="ORF">SMN809_LOCUS3945</name>
</gene>
<dbReference type="Proteomes" id="UP000676336">
    <property type="component" value="Unassembled WGS sequence"/>
</dbReference>
<evidence type="ECO:0000256" key="1">
    <source>
        <dbReference type="SAM" id="MobiDB-lite"/>
    </source>
</evidence>
<feature type="region of interest" description="Disordered" evidence="1">
    <location>
        <begin position="852"/>
        <end position="925"/>
    </location>
</feature>
<dbReference type="PANTHER" id="PTHR11566">
    <property type="entry name" value="DYNAMIN"/>
    <property type="match status" value="1"/>
</dbReference>
<dbReference type="EMBL" id="CAJOBH010001828">
    <property type="protein sequence ID" value="CAF3875630.1"/>
    <property type="molecule type" value="Genomic_DNA"/>
</dbReference>
<dbReference type="PANTHER" id="PTHR11566:SF169">
    <property type="entry name" value="DYNAMIN-LIKE PROTEIN C"/>
    <property type="match status" value="1"/>
</dbReference>
<evidence type="ECO:0000313" key="4">
    <source>
        <dbReference type="EMBL" id="CAF3849682.1"/>
    </source>
</evidence>
<dbReference type="Proteomes" id="UP000681967">
    <property type="component" value="Unassembled WGS sequence"/>
</dbReference>
<name>A0A8S2L7V7_9BILA</name>
<feature type="compositionally biased region" description="Polar residues" evidence="1">
    <location>
        <begin position="881"/>
        <end position="892"/>
    </location>
</feature>
<evidence type="ECO:0000313" key="6">
    <source>
        <dbReference type="Proteomes" id="UP000681967"/>
    </source>
</evidence>
<reference evidence="5" key="1">
    <citation type="submission" date="2021-02" db="EMBL/GenBank/DDBJ databases">
        <authorList>
            <person name="Nowell W R."/>
        </authorList>
    </citation>
    <scope>NUCLEOTIDE SEQUENCE</scope>
</reference>
<dbReference type="GO" id="GO:0005737">
    <property type="term" value="C:cytoplasm"/>
    <property type="evidence" value="ECO:0007669"/>
    <property type="project" value="TreeGrafter"/>
</dbReference>
<protein>
    <recommendedName>
        <fullName evidence="2">Dynamin N-terminal domain-containing protein</fullName>
    </recommendedName>
</protein>
<evidence type="ECO:0000313" key="5">
    <source>
        <dbReference type="EMBL" id="CAF3875630.1"/>
    </source>
</evidence>
<dbReference type="InterPro" id="IPR027417">
    <property type="entry name" value="P-loop_NTPase"/>
</dbReference>
<feature type="compositionally biased region" description="Basic and acidic residues" evidence="1">
    <location>
        <begin position="1003"/>
        <end position="1012"/>
    </location>
</feature>
<dbReference type="Proteomes" id="UP000681720">
    <property type="component" value="Unassembled WGS sequence"/>
</dbReference>
<dbReference type="InterPro" id="IPR022812">
    <property type="entry name" value="Dynamin"/>
</dbReference>
<organism evidence="5 6">
    <name type="scientific">Rotaria magnacalcarata</name>
    <dbReference type="NCBI Taxonomy" id="392030"/>
    <lineage>
        <taxon>Eukaryota</taxon>
        <taxon>Metazoa</taxon>
        <taxon>Spiralia</taxon>
        <taxon>Gnathifera</taxon>
        <taxon>Rotifera</taxon>
        <taxon>Eurotatoria</taxon>
        <taxon>Bdelloidea</taxon>
        <taxon>Philodinida</taxon>
        <taxon>Philodinidae</taxon>
        <taxon>Rotaria</taxon>
    </lineage>
</organism>